<dbReference type="InterPro" id="IPR029021">
    <property type="entry name" value="Prot-tyrosine_phosphatase-like"/>
</dbReference>
<dbReference type="Gene3D" id="3.90.190.10">
    <property type="entry name" value="Protein tyrosine phosphatase superfamily"/>
    <property type="match status" value="1"/>
</dbReference>
<dbReference type="CDD" id="cd14503">
    <property type="entry name" value="PTP-bact"/>
    <property type="match status" value="1"/>
</dbReference>
<dbReference type="EMBL" id="JACIEN010000013">
    <property type="protein sequence ID" value="MBB4020134.1"/>
    <property type="molecule type" value="Genomic_DNA"/>
</dbReference>
<accession>A0A840C385</accession>
<dbReference type="GO" id="GO:0016787">
    <property type="term" value="F:hydrolase activity"/>
    <property type="evidence" value="ECO:0007669"/>
    <property type="project" value="InterPro"/>
</dbReference>
<keyword evidence="3" id="KW-1185">Reference proteome</keyword>
<dbReference type="Pfam" id="PF04273">
    <property type="entry name" value="BLH_phosphatase"/>
    <property type="match status" value="1"/>
</dbReference>
<evidence type="ECO:0000313" key="3">
    <source>
        <dbReference type="Proteomes" id="UP000577362"/>
    </source>
</evidence>
<comment type="caution">
    <text evidence="2">The sequence shown here is derived from an EMBL/GenBank/DDBJ whole genome shotgun (WGS) entry which is preliminary data.</text>
</comment>
<dbReference type="NCBIfam" id="TIGR01244">
    <property type="entry name" value="TIGR01244 family sulfur transferase"/>
    <property type="match status" value="1"/>
</dbReference>
<dbReference type="AlphaFoldDB" id="A0A840C385"/>
<dbReference type="RefSeq" id="WP_183319022.1">
    <property type="nucleotide sequence ID" value="NZ_JACIEN010000013.1"/>
</dbReference>
<feature type="domain" description="Beta-lactamase hydrolase-like protein phosphatase-like" evidence="1">
    <location>
        <begin position="5"/>
        <end position="107"/>
    </location>
</feature>
<dbReference type="SUPFAM" id="SSF52799">
    <property type="entry name" value="(Phosphotyrosine protein) phosphatases II"/>
    <property type="match status" value="1"/>
</dbReference>
<evidence type="ECO:0000313" key="2">
    <source>
        <dbReference type="EMBL" id="MBB4020134.1"/>
    </source>
</evidence>
<reference evidence="2 3" key="1">
    <citation type="submission" date="2020-08" db="EMBL/GenBank/DDBJ databases">
        <title>Genomic Encyclopedia of Type Strains, Phase IV (KMG-IV): sequencing the most valuable type-strain genomes for metagenomic binning, comparative biology and taxonomic classification.</title>
        <authorList>
            <person name="Goeker M."/>
        </authorList>
    </citation>
    <scope>NUCLEOTIDE SEQUENCE [LARGE SCALE GENOMIC DNA]</scope>
    <source>
        <strain evidence="2 3">DSM 103737</strain>
    </source>
</reference>
<sequence>MELIPVTEKFSVAGQLQPDDFAKLRRLGFRSVINNRPDGEDPSQPGTDVEEAAAKAAGLDYVFIPVTSTLMTADDARRFAEAIVASDGPVLAHCHSGARSFYMWVLAGDADVPGFKNDKFVATASGTAPDHAQVRIAVSRGPAKPTM</sequence>
<dbReference type="Proteomes" id="UP000577362">
    <property type="component" value="Unassembled WGS sequence"/>
</dbReference>
<organism evidence="2 3">
    <name type="scientific">Chelatococcus caeni</name>
    <dbReference type="NCBI Taxonomy" id="1348468"/>
    <lineage>
        <taxon>Bacteria</taxon>
        <taxon>Pseudomonadati</taxon>
        <taxon>Pseudomonadota</taxon>
        <taxon>Alphaproteobacteria</taxon>
        <taxon>Hyphomicrobiales</taxon>
        <taxon>Chelatococcaceae</taxon>
        <taxon>Chelatococcus</taxon>
    </lineage>
</organism>
<dbReference type="InterPro" id="IPR005939">
    <property type="entry name" value="BLH_phosphatase-like"/>
</dbReference>
<gene>
    <name evidence="2" type="ORF">GGR16_005199</name>
</gene>
<proteinExistence type="predicted"/>
<protein>
    <submittedName>
        <fullName evidence="2">Uncharacterized protein (TIGR01244 family)</fullName>
    </submittedName>
</protein>
<evidence type="ECO:0000259" key="1">
    <source>
        <dbReference type="Pfam" id="PF04273"/>
    </source>
</evidence>
<name>A0A840C385_9HYPH</name>